<evidence type="ECO:0000313" key="1">
    <source>
        <dbReference type="EMBL" id="PUB17067.1"/>
    </source>
</evidence>
<sequence>MKLNVISVSGPPGSGKSTLAMGLADALGCGVVGYDDFEVMTSWAPDAITAWLDDGAPMSAVSAPGLRDAILRHENCVIFETPFGKSCPVAGDLVTVSIWLECPDDIALARKLSALAAAGSGDRGFADWLGGWLSVYRSMTRRALKMQRSRIMPSADICLNGCDAKKNIEKDAIAHIRNRLAIN</sequence>
<keyword evidence="1" id="KW-0418">Kinase</keyword>
<dbReference type="InterPro" id="IPR027417">
    <property type="entry name" value="P-loop_NTPase"/>
</dbReference>
<proteinExistence type="predicted"/>
<dbReference type="EMBL" id="QBUD01000002">
    <property type="protein sequence ID" value="PUB17067.1"/>
    <property type="molecule type" value="Genomic_DNA"/>
</dbReference>
<dbReference type="OrthoDB" id="3192509at2"/>
<dbReference type="GO" id="GO:0016301">
    <property type="term" value="F:kinase activity"/>
    <property type="evidence" value="ECO:0007669"/>
    <property type="project" value="UniProtKB-KW"/>
</dbReference>
<organism evidence="1 2">
    <name type="scientific">Yoonia sediminilitoris</name>
    <dbReference type="NCBI Taxonomy" id="1286148"/>
    <lineage>
        <taxon>Bacteria</taxon>
        <taxon>Pseudomonadati</taxon>
        <taxon>Pseudomonadota</taxon>
        <taxon>Alphaproteobacteria</taxon>
        <taxon>Rhodobacterales</taxon>
        <taxon>Paracoccaceae</taxon>
        <taxon>Yoonia</taxon>
    </lineage>
</organism>
<protein>
    <submittedName>
        <fullName evidence="1">Uridine kinase</fullName>
    </submittedName>
</protein>
<dbReference type="Pfam" id="PF13238">
    <property type="entry name" value="AAA_18"/>
    <property type="match status" value="1"/>
</dbReference>
<comment type="caution">
    <text evidence="1">The sequence shown here is derived from an EMBL/GenBank/DDBJ whole genome shotgun (WGS) entry which is preliminary data.</text>
</comment>
<reference evidence="1 2" key="1">
    <citation type="submission" date="2018-04" db="EMBL/GenBank/DDBJ databases">
        <title>Genomic Encyclopedia of Archaeal and Bacterial Type Strains, Phase II (KMG-II): from individual species to whole genera.</title>
        <authorList>
            <person name="Goeker M."/>
        </authorList>
    </citation>
    <scope>NUCLEOTIDE SEQUENCE [LARGE SCALE GENOMIC DNA]</scope>
    <source>
        <strain evidence="1 2">DSM 29955</strain>
    </source>
</reference>
<evidence type="ECO:0000313" key="2">
    <source>
        <dbReference type="Proteomes" id="UP000244523"/>
    </source>
</evidence>
<keyword evidence="1" id="KW-0808">Transferase</keyword>
<dbReference type="AlphaFoldDB" id="A0A2T6KLN4"/>
<name>A0A2T6KLN4_9RHOB</name>
<accession>A0A2T6KLN4</accession>
<dbReference type="Proteomes" id="UP000244523">
    <property type="component" value="Unassembled WGS sequence"/>
</dbReference>
<dbReference type="Gene3D" id="3.40.50.300">
    <property type="entry name" value="P-loop containing nucleotide triphosphate hydrolases"/>
    <property type="match status" value="1"/>
</dbReference>
<gene>
    <name evidence="1" type="ORF">C8N45_10277</name>
</gene>
<dbReference type="RefSeq" id="WP_108385247.1">
    <property type="nucleotide sequence ID" value="NZ_QBUD01000002.1"/>
</dbReference>
<dbReference type="SUPFAM" id="SSF52540">
    <property type="entry name" value="P-loop containing nucleoside triphosphate hydrolases"/>
    <property type="match status" value="1"/>
</dbReference>
<keyword evidence="2" id="KW-1185">Reference proteome</keyword>